<dbReference type="InterPro" id="IPR016195">
    <property type="entry name" value="Pol/histidinol_Pase-like"/>
</dbReference>
<feature type="domain" description="Polymerase/histidinol phosphatase N-terminal" evidence="1">
    <location>
        <begin position="47"/>
        <end position="111"/>
    </location>
</feature>
<accession>A0A0F9P034</accession>
<comment type="caution">
    <text evidence="2">The sequence shown here is derived from an EMBL/GenBank/DDBJ whole genome shotgun (WGS) entry which is preliminary data.</text>
</comment>
<dbReference type="InterPro" id="IPR052018">
    <property type="entry name" value="PHP_domain"/>
</dbReference>
<sequence>MKLRKRKVLLFLLAFFLLYALWLSFSILRFKTYKAPALKPSPLEIEGAYHIHTTYSDGRKSLDEIAKLASQADIDFIIITDHGNPNKESYSSQDWKEGVLVLAGSEVSVSRGHLVALDFELPSGNFSPNTEDAFYEIREAGGFSIISHPYSKSGWSWGEFMDYSGIDIISGYYMLRRNIFASLPSLPALLLKPEYALLKMFDNPHRNLRKWDELNNLHPIYGYFSADAHLLYRPALNLLRLHLLLQSPLSEDFDTAQHQVYEALRKGRFYNSIHAAAHAHGFRFWGEEGGKTTPMGSTVILDSSVPLNIEAPFPFAKEIHLVHNGKMILRSTENSISYEAAHPGTYRVEVYLTERSPLGKNIPWIISNPIFLREDEK</sequence>
<dbReference type="PANTHER" id="PTHR42924:SF3">
    <property type="entry name" value="POLYMERASE_HISTIDINOL PHOSPHATASE N-TERMINAL DOMAIN-CONTAINING PROTEIN"/>
    <property type="match status" value="1"/>
</dbReference>
<reference evidence="2" key="1">
    <citation type="journal article" date="2015" name="Nature">
        <title>Complex archaea that bridge the gap between prokaryotes and eukaryotes.</title>
        <authorList>
            <person name="Spang A."/>
            <person name="Saw J.H."/>
            <person name="Jorgensen S.L."/>
            <person name="Zaremba-Niedzwiedzka K."/>
            <person name="Martijn J."/>
            <person name="Lind A.E."/>
            <person name="van Eijk R."/>
            <person name="Schleper C."/>
            <person name="Guy L."/>
            <person name="Ettema T.J."/>
        </authorList>
    </citation>
    <scope>NUCLEOTIDE SEQUENCE</scope>
</reference>
<protein>
    <recommendedName>
        <fullName evidence="1">Polymerase/histidinol phosphatase N-terminal domain-containing protein</fullName>
    </recommendedName>
</protein>
<dbReference type="PANTHER" id="PTHR42924">
    <property type="entry name" value="EXONUCLEASE"/>
    <property type="match status" value="1"/>
</dbReference>
<dbReference type="SMART" id="SM00481">
    <property type="entry name" value="POLIIIAc"/>
    <property type="match status" value="1"/>
</dbReference>
<name>A0A0F9P034_9ZZZZ</name>
<evidence type="ECO:0000313" key="2">
    <source>
        <dbReference type="EMBL" id="KKN25120.1"/>
    </source>
</evidence>
<dbReference type="InterPro" id="IPR003141">
    <property type="entry name" value="Pol/His_phosphatase_N"/>
</dbReference>
<dbReference type="GO" id="GO:0035312">
    <property type="term" value="F:5'-3' DNA exonuclease activity"/>
    <property type="evidence" value="ECO:0007669"/>
    <property type="project" value="TreeGrafter"/>
</dbReference>
<dbReference type="AlphaFoldDB" id="A0A0F9P034"/>
<dbReference type="EMBL" id="LAZR01002827">
    <property type="protein sequence ID" value="KKN25120.1"/>
    <property type="molecule type" value="Genomic_DNA"/>
</dbReference>
<proteinExistence type="predicted"/>
<dbReference type="Pfam" id="PF02811">
    <property type="entry name" value="PHP"/>
    <property type="match status" value="1"/>
</dbReference>
<gene>
    <name evidence="2" type="ORF">LCGC14_0887930</name>
</gene>
<evidence type="ECO:0000259" key="1">
    <source>
        <dbReference type="SMART" id="SM00481"/>
    </source>
</evidence>
<organism evidence="2">
    <name type="scientific">marine sediment metagenome</name>
    <dbReference type="NCBI Taxonomy" id="412755"/>
    <lineage>
        <taxon>unclassified sequences</taxon>
        <taxon>metagenomes</taxon>
        <taxon>ecological metagenomes</taxon>
    </lineage>
</organism>
<dbReference type="SUPFAM" id="SSF89550">
    <property type="entry name" value="PHP domain-like"/>
    <property type="match status" value="1"/>
</dbReference>
<dbReference type="GO" id="GO:0004534">
    <property type="term" value="F:5'-3' RNA exonuclease activity"/>
    <property type="evidence" value="ECO:0007669"/>
    <property type="project" value="TreeGrafter"/>
</dbReference>
<dbReference type="InterPro" id="IPR004013">
    <property type="entry name" value="PHP_dom"/>
</dbReference>
<dbReference type="Gene3D" id="3.20.20.140">
    <property type="entry name" value="Metal-dependent hydrolases"/>
    <property type="match status" value="1"/>
</dbReference>